<evidence type="ECO:0000313" key="7">
    <source>
        <dbReference type="EMBL" id="SCV00103.1"/>
    </source>
</evidence>
<comment type="subcellular location">
    <subcellularLocation>
        <location evidence="1">Nucleus</location>
    </subcellularLocation>
</comment>
<protein>
    <submittedName>
        <fullName evidence="7">LANO_0F05204g1_1</fullName>
    </submittedName>
</protein>
<dbReference type="AlphaFoldDB" id="A0A1G4K7X2"/>
<evidence type="ECO:0000256" key="5">
    <source>
        <dbReference type="ARBA" id="ARBA00023254"/>
    </source>
</evidence>
<dbReference type="GO" id="GO:0000709">
    <property type="term" value="P:meiotic joint molecule formation"/>
    <property type="evidence" value="ECO:0007669"/>
    <property type="project" value="TreeGrafter"/>
</dbReference>
<dbReference type="InterPro" id="IPR010776">
    <property type="entry name" value="Hop2_WH_dom"/>
</dbReference>
<keyword evidence="8" id="KW-1185">Reference proteome</keyword>
<evidence type="ECO:0000256" key="4">
    <source>
        <dbReference type="ARBA" id="ARBA00023242"/>
    </source>
</evidence>
<evidence type="ECO:0000256" key="2">
    <source>
        <dbReference type="ARBA" id="ARBA00007922"/>
    </source>
</evidence>
<dbReference type="EMBL" id="LT598452">
    <property type="protein sequence ID" value="SCV00103.1"/>
    <property type="molecule type" value="Genomic_DNA"/>
</dbReference>
<evidence type="ECO:0000256" key="1">
    <source>
        <dbReference type="ARBA" id="ARBA00004123"/>
    </source>
</evidence>
<dbReference type="Proteomes" id="UP000189911">
    <property type="component" value="Chromosome F"/>
</dbReference>
<keyword evidence="5" id="KW-0469">Meiosis</keyword>
<gene>
    <name evidence="7" type="ORF">LANO_0F05204G</name>
</gene>
<name>A0A1G4K7X2_9SACH</name>
<comment type="similarity">
    <text evidence="2">Belongs to the HOP2 family.</text>
</comment>
<dbReference type="Pfam" id="PF07106">
    <property type="entry name" value="WHD_TBPIP"/>
    <property type="match status" value="1"/>
</dbReference>
<dbReference type="GO" id="GO:0003690">
    <property type="term" value="F:double-stranded DNA binding"/>
    <property type="evidence" value="ECO:0007669"/>
    <property type="project" value="TreeGrafter"/>
</dbReference>
<keyword evidence="4" id="KW-0539">Nucleus</keyword>
<evidence type="ECO:0000259" key="6">
    <source>
        <dbReference type="Pfam" id="PF07106"/>
    </source>
</evidence>
<evidence type="ECO:0000313" key="8">
    <source>
        <dbReference type="Proteomes" id="UP000189911"/>
    </source>
</evidence>
<organism evidence="7 8">
    <name type="scientific">Lachancea nothofagi CBS 11611</name>
    <dbReference type="NCBI Taxonomy" id="1266666"/>
    <lineage>
        <taxon>Eukaryota</taxon>
        <taxon>Fungi</taxon>
        <taxon>Dikarya</taxon>
        <taxon>Ascomycota</taxon>
        <taxon>Saccharomycotina</taxon>
        <taxon>Saccharomycetes</taxon>
        <taxon>Saccharomycetales</taxon>
        <taxon>Saccharomycetaceae</taxon>
        <taxon>Lachancea</taxon>
    </lineage>
</organism>
<dbReference type="PANTHER" id="PTHR15938:SF0">
    <property type="entry name" value="HOMOLOGOUS-PAIRING PROTEIN 2 HOMOLOG"/>
    <property type="match status" value="1"/>
</dbReference>
<dbReference type="OrthoDB" id="272266at2759"/>
<dbReference type="GO" id="GO:0120231">
    <property type="term" value="C:DNA recombinase auxiliary factor complex"/>
    <property type="evidence" value="ECO:0007669"/>
    <property type="project" value="TreeGrafter"/>
</dbReference>
<dbReference type="GO" id="GO:0120230">
    <property type="term" value="F:recombinase activator activity"/>
    <property type="evidence" value="ECO:0007669"/>
    <property type="project" value="TreeGrafter"/>
</dbReference>
<dbReference type="GO" id="GO:0010774">
    <property type="term" value="P:meiotic strand invasion involved in reciprocal meiotic recombination"/>
    <property type="evidence" value="ECO:0007669"/>
    <property type="project" value="TreeGrafter"/>
</dbReference>
<sequence length="219" mass="24983">MASKKGPEKLSEKTAQYKGSAAEDIIESYLIEQYRPFAVNDIVQNLHNKMSKTNAVKALESLVKQQRITCKLFGKIAIYVCNEQELSMELAELGENVSLMSVMQLREELIQIEKDRGDITGQLQNMVKKPLNSDLPLLIETRRQDIAGIEQDLQDLTVNWKPENEHIIETIKEYERKIGKETTARKRILASAVSLVKEAMSIKNLDEFLDDLGFEKNLD</sequence>
<keyword evidence="3" id="KW-0233">DNA recombination</keyword>
<evidence type="ECO:0000256" key="3">
    <source>
        <dbReference type="ARBA" id="ARBA00023172"/>
    </source>
</evidence>
<proteinExistence type="inferred from homology"/>
<reference evidence="8" key="1">
    <citation type="submission" date="2016-03" db="EMBL/GenBank/DDBJ databases">
        <authorList>
            <person name="Devillers Hugo."/>
        </authorList>
    </citation>
    <scope>NUCLEOTIDE SEQUENCE [LARGE SCALE GENOMIC DNA]</scope>
</reference>
<dbReference type="InterPro" id="IPR036388">
    <property type="entry name" value="WH-like_DNA-bd_sf"/>
</dbReference>
<dbReference type="GO" id="GO:0007129">
    <property type="term" value="P:homologous chromosome pairing at meiosis"/>
    <property type="evidence" value="ECO:0007669"/>
    <property type="project" value="TreeGrafter"/>
</dbReference>
<dbReference type="Gene3D" id="1.10.10.10">
    <property type="entry name" value="Winged helix-like DNA-binding domain superfamily/Winged helix DNA-binding domain"/>
    <property type="match status" value="1"/>
</dbReference>
<accession>A0A1G4K7X2</accession>
<dbReference type="PANTHER" id="PTHR15938">
    <property type="entry name" value="TBP-1 INTERACTING PROTEIN"/>
    <property type="match status" value="1"/>
</dbReference>
<feature type="domain" description="Homologous-pairing protein 2 winged helix" evidence="6">
    <location>
        <begin position="22"/>
        <end position="82"/>
    </location>
</feature>
<dbReference type="GO" id="GO:0000794">
    <property type="term" value="C:condensed nuclear chromosome"/>
    <property type="evidence" value="ECO:0007669"/>
    <property type="project" value="TreeGrafter"/>
</dbReference>